<dbReference type="Proteomes" id="UP001249760">
    <property type="component" value="Unassembled WGS sequence"/>
</dbReference>
<sequence>MRRANGPRQLTELTDVYDFLDEVRLRPGMWLPRSSLKHLESLLTGYRAAMVVHGVEGEFDFWSPGTQGPFTEWLWHRLGRESPLSWATEIEREAEATGVPAIELLFRLFDEYRADRDRAS</sequence>
<evidence type="ECO:0000313" key="1">
    <source>
        <dbReference type="EMBL" id="MDT6986922.1"/>
    </source>
</evidence>
<comment type="caution">
    <text evidence="1">The sequence shown here is derived from an EMBL/GenBank/DDBJ whole genome shotgun (WGS) entry which is preliminary data.</text>
</comment>
<evidence type="ECO:0000313" key="2">
    <source>
        <dbReference type="Proteomes" id="UP001249760"/>
    </source>
</evidence>
<dbReference type="RefSeq" id="WP_394311992.1">
    <property type="nucleotide sequence ID" value="NZ_JBHRWL010000021.1"/>
</dbReference>
<proteinExistence type="predicted"/>
<protein>
    <submittedName>
        <fullName evidence="1">Uncharacterized protein</fullName>
    </submittedName>
</protein>
<organism evidence="1 2">
    <name type="scientific">Streptomyces lusitanus</name>
    <dbReference type="NCBI Taxonomy" id="68232"/>
    <lineage>
        <taxon>Bacteria</taxon>
        <taxon>Bacillati</taxon>
        <taxon>Actinomycetota</taxon>
        <taxon>Actinomycetes</taxon>
        <taxon>Kitasatosporales</taxon>
        <taxon>Streptomycetaceae</taxon>
        <taxon>Streptomyces</taxon>
    </lineage>
</organism>
<dbReference type="EMBL" id="JASKMA010000022">
    <property type="protein sequence ID" value="MDT6986922.1"/>
    <property type="molecule type" value="Genomic_DNA"/>
</dbReference>
<gene>
    <name evidence="1" type="ORF">QNO04_26060</name>
</gene>
<keyword evidence="2" id="KW-1185">Reference proteome</keyword>
<reference evidence="1 2" key="1">
    <citation type="submission" date="2023-05" db="EMBL/GenBank/DDBJ databases">
        <title>Streptomyces fuscus sp. nov., a brown-black pigment producing actinomyces isolated from dry sand of Sea duck farm.</title>
        <authorList>
            <person name="Xie J."/>
            <person name="Shen N."/>
        </authorList>
    </citation>
    <scope>NUCLEOTIDE SEQUENCE [LARGE SCALE GENOMIC DNA]</scope>
    <source>
        <strain evidence="1 2">CGMCC 4.1745</strain>
    </source>
</reference>
<name>A0ABU3JYI7_9ACTN</name>
<accession>A0ABU3JYI7</accession>